<organism evidence="1 2">
    <name type="scientific">Rhodococcus daqingensis</name>
    <dbReference type="NCBI Taxonomy" id="2479363"/>
    <lineage>
        <taxon>Bacteria</taxon>
        <taxon>Bacillati</taxon>
        <taxon>Actinomycetota</taxon>
        <taxon>Actinomycetes</taxon>
        <taxon>Mycobacteriales</taxon>
        <taxon>Nocardiaceae</taxon>
        <taxon>Rhodococcus</taxon>
    </lineage>
</organism>
<dbReference type="Proteomes" id="UP001596484">
    <property type="component" value="Unassembled WGS sequence"/>
</dbReference>
<protein>
    <recommendedName>
        <fullName evidence="3">Activator of Hsp90 ATPase homolog 1-like protein</fullName>
    </recommendedName>
</protein>
<reference evidence="2" key="1">
    <citation type="journal article" date="2019" name="Int. J. Syst. Evol. Microbiol.">
        <title>The Global Catalogue of Microorganisms (GCM) 10K type strain sequencing project: providing services to taxonomists for standard genome sequencing and annotation.</title>
        <authorList>
            <consortium name="The Broad Institute Genomics Platform"/>
            <consortium name="The Broad Institute Genome Sequencing Center for Infectious Disease"/>
            <person name="Wu L."/>
            <person name="Ma J."/>
        </authorList>
    </citation>
    <scope>NUCLEOTIDE SEQUENCE [LARGE SCALE GENOMIC DNA]</scope>
    <source>
        <strain evidence="2">ICMP 19430</strain>
    </source>
</reference>
<sequence length="179" mass="19824">MTRPSNTDAIEKGTGRDWSEWIDLLDSAGAKGLPHNEIARLIQDEWGTTGWWAQSVTVAYEQQIGRRVPGQDCNGEFSVSVSKTLTGTMDEALSSWVTLVGGRTEFSDVAIFGDAAVSATEKWRYWRCTLEDGTRVGVTIHQKSPDRATLGIGHEKLESADAVEHWRPFWKTLVAELGD</sequence>
<evidence type="ECO:0000313" key="2">
    <source>
        <dbReference type="Proteomes" id="UP001596484"/>
    </source>
</evidence>
<dbReference type="RefSeq" id="WP_378405307.1">
    <property type="nucleotide sequence ID" value="NZ_JBHTCS010000014.1"/>
</dbReference>
<name>A0ABW2RYE2_9NOCA</name>
<gene>
    <name evidence="1" type="ORF">ACFQS9_13185</name>
</gene>
<dbReference type="EMBL" id="JBHTCS010000014">
    <property type="protein sequence ID" value="MFC7448845.1"/>
    <property type="molecule type" value="Genomic_DNA"/>
</dbReference>
<evidence type="ECO:0008006" key="3">
    <source>
        <dbReference type="Google" id="ProtNLM"/>
    </source>
</evidence>
<evidence type="ECO:0000313" key="1">
    <source>
        <dbReference type="EMBL" id="MFC7448845.1"/>
    </source>
</evidence>
<accession>A0ABW2RYE2</accession>
<keyword evidence="2" id="KW-1185">Reference proteome</keyword>
<comment type="caution">
    <text evidence="1">The sequence shown here is derived from an EMBL/GenBank/DDBJ whole genome shotgun (WGS) entry which is preliminary data.</text>
</comment>
<proteinExistence type="predicted"/>